<comment type="caution">
    <text evidence="2">The sequence shown here is derived from an EMBL/GenBank/DDBJ whole genome shotgun (WGS) entry which is preliminary data.</text>
</comment>
<name>A0AA39GI22_SARSR</name>
<reference evidence="2" key="1">
    <citation type="submission" date="2022-10" db="EMBL/GenBank/DDBJ databases">
        <title>Determination and structural analysis of whole genome sequence of Sarocladium strictum F4-1.</title>
        <authorList>
            <person name="Hu L."/>
            <person name="Jiang Y."/>
        </authorList>
    </citation>
    <scope>NUCLEOTIDE SEQUENCE</scope>
    <source>
        <strain evidence="2">F4-1</strain>
    </source>
</reference>
<organism evidence="2 3">
    <name type="scientific">Sarocladium strictum</name>
    <name type="common">Black bundle disease fungus</name>
    <name type="synonym">Acremonium strictum</name>
    <dbReference type="NCBI Taxonomy" id="5046"/>
    <lineage>
        <taxon>Eukaryota</taxon>
        <taxon>Fungi</taxon>
        <taxon>Dikarya</taxon>
        <taxon>Ascomycota</taxon>
        <taxon>Pezizomycotina</taxon>
        <taxon>Sordariomycetes</taxon>
        <taxon>Hypocreomycetidae</taxon>
        <taxon>Hypocreales</taxon>
        <taxon>Sarocladiaceae</taxon>
        <taxon>Sarocladium</taxon>
    </lineage>
</organism>
<sequence>MQLSYLLAALPLAFASPVPEAEPQNLPSIPGATPGETPPSGVKITGVSYAGSGCNAGTVASILSSDLSTLTLLYDSFVAQAGNGLSPSEYRKNCQLNVGLKYPQGWQYSVFKVDYRGYAYLQKGDKGVCKATYYFSGVTQQVSSALTLTGPYDDNYLKTDQFGIETTVWSPCGQEGYLNVNSEVRLTPIDNKKTALLTVGAPSFRGPWTAPWEWWQGPTKHSKKNREIVDSTDLKFSQVHYLQWQKC</sequence>
<feature type="chain" id="PRO_5041405385" evidence="1">
    <location>
        <begin position="16"/>
        <end position="247"/>
    </location>
</feature>
<keyword evidence="1" id="KW-0732">Signal</keyword>
<accession>A0AA39GI22</accession>
<keyword evidence="3" id="KW-1185">Reference proteome</keyword>
<gene>
    <name evidence="2" type="ORF">NLU13_5642</name>
</gene>
<dbReference type="PANTHER" id="PTHR38847">
    <property type="match status" value="1"/>
</dbReference>
<proteinExistence type="predicted"/>
<evidence type="ECO:0000256" key="1">
    <source>
        <dbReference type="SAM" id="SignalP"/>
    </source>
</evidence>
<evidence type="ECO:0000313" key="3">
    <source>
        <dbReference type="Proteomes" id="UP001175261"/>
    </source>
</evidence>
<dbReference type="InterPro" id="IPR025649">
    <property type="entry name" value="DUF4360"/>
</dbReference>
<dbReference type="PANTHER" id="PTHR38847:SF1">
    <property type="entry name" value="PSEUDOURIDINE SYNTHASE RSUA_RLUA-LIKE DOMAIN-CONTAINING PROTEIN"/>
    <property type="match status" value="1"/>
</dbReference>
<dbReference type="Proteomes" id="UP001175261">
    <property type="component" value="Unassembled WGS sequence"/>
</dbReference>
<dbReference type="EMBL" id="JAPDFR010000004">
    <property type="protein sequence ID" value="KAK0387329.1"/>
    <property type="molecule type" value="Genomic_DNA"/>
</dbReference>
<dbReference type="AlphaFoldDB" id="A0AA39GI22"/>
<feature type="signal peptide" evidence="1">
    <location>
        <begin position="1"/>
        <end position="15"/>
    </location>
</feature>
<evidence type="ECO:0000313" key="2">
    <source>
        <dbReference type="EMBL" id="KAK0387329.1"/>
    </source>
</evidence>
<protein>
    <submittedName>
        <fullName evidence="2">Uncharacterized protein</fullName>
    </submittedName>
</protein>
<dbReference type="Pfam" id="PF14273">
    <property type="entry name" value="DUF4360"/>
    <property type="match status" value="1"/>
</dbReference>